<dbReference type="AlphaFoldDB" id="A0A345ZXQ2"/>
<dbReference type="SUPFAM" id="SSF53474">
    <property type="entry name" value="alpha/beta-Hydrolases"/>
    <property type="match status" value="1"/>
</dbReference>
<reference evidence="3 4" key="1">
    <citation type="submission" date="2018-07" db="EMBL/GenBank/DDBJ databases">
        <authorList>
            <person name="Quirk P.G."/>
            <person name="Krulwich T.A."/>
        </authorList>
    </citation>
    <scope>NUCLEOTIDE SEQUENCE [LARGE SCALE GENOMIC DNA]</scope>
    <source>
        <strain evidence="3 4">CC-BB4</strain>
    </source>
</reference>
<name>A0A345ZXQ2_9HYPH</name>
<dbReference type="EMBL" id="CP031417">
    <property type="protein sequence ID" value="AXK81699.1"/>
    <property type="molecule type" value="Genomic_DNA"/>
</dbReference>
<dbReference type="InterPro" id="IPR008979">
    <property type="entry name" value="Galactose-bd-like_sf"/>
</dbReference>
<dbReference type="GO" id="GO:0008239">
    <property type="term" value="F:dipeptidyl-peptidase activity"/>
    <property type="evidence" value="ECO:0007669"/>
    <property type="project" value="InterPro"/>
</dbReference>
<protein>
    <submittedName>
        <fullName evidence="3">CocE/NonD family hydrolase</fullName>
    </submittedName>
</protein>
<dbReference type="InterPro" id="IPR005674">
    <property type="entry name" value="CocE/Ser_esterase"/>
</dbReference>
<dbReference type="OrthoDB" id="9806163at2"/>
<accession>A0A345ZXQ2</accession>
<organism evidence="3 4">
    <name type="scientific">Pseudolabrys taiwanensis</name>
    <dbReference type="NCBI Taxonomy" id="331696"/>
    <lineage>
        <taxon>Bacteria</taxon>
        <taxon>Pseudomonadati</taxon>
        <taxon>Pseudomonadota</taxon>
        <taxon>Alphaproteobacteria</taxon>
        <taxon>Hyphomicrobiales</taxon>
        <taxon>Xanthobacteraceae</taxon>
        <taxon>Pseudolabrys</taxon>
    </lineage>
</organism>
<dbReference type="Gene3D" id="3.40.50.1820">
    <property type="entry name" value="alpha/beta hydrolase"/>
    <property type="match status" value="2"/>
</dbReference>
<dbReference type="InterPro" id="IPR029058">
    <property type="entry name" value="AB_hydrolase_fold"/>
</dbReference>
<gene>
    <name evidence="3" type="ORF">DW352_14925</name>
</gene>
<evidence type="ECO:0000259" key="2">
    <source>
        <dbReference type="SMART" id="SM00939"/>
    </source>
</evidence>
<dbReference type="Pfam" id="PF08530">
    <property type="entry name" value="PepX_C"/>
    <property type="match status" value="1"/>
</dbReference>
<sequence>MPRRGRGNGRLFRQMARSNAAQQSHAPLHPHAALDAMGHQRMSTMATTRILNSSDTPPTEYDRAPTYSRMIRDRDVYVPMRDGVKICVDIYRPDTTEKLPALLAFAIYNKDIQGPDVTETLPPQPAWTPLWTGPQEAGDTHFLVSRGYVHIIGSPRAVGKSEGGGSRQWDSYDLIEWIAAQPWCDGNVGMVGISGFGAEQFHVAKQQPPHLKAIFPFDPRGAYGTLGSFREEYPGGVLHLFRYLVGHFSAMHQHRGAPGQLPEPKESYWREAMANPDYRMYPNVLNMIAQKGQHMPPIFDMFIDPYEKPGTVEQAEADLAKIKIPFYTGSGWYGYTYKTHLNGAQNYFAAADAPKKLMFTGPAHLERPFHSFHREMLRWFDHWLRGIDTDVMREPPVKFWVMGENRWRTATNWPLPETQWTKLYLDSWERLSAEPFIPSSVDQYVPPDAFVQMPLTQTKVIQKLRYMTDPLPDDVLVAGPMSLTLFAEIDQEDTNWFVIVKDVGPDASVMSVREGEREPPSDLPEREVTRGWLKASLRQTDPKRSKPWKPWHVLTRDSRKAIVPGEINEYQIEITATANMFRKGHRICIEIASMDSPTGVAGATNAEYVPYHICSSKTVMHKIYHDAERPSHVLLPVIPI</sequence>
<dbReference type="Pfam" id="PF02129">
    <property type="entry name" value="Peptidase_S15"/>
    <property type="match status" value="1"/>
</dbReference>
<dbReference type="Proteomes" id="UP000254889">
    <property type="component" value="Chromosome"/>
</dbReference>
<proteinExistence type="predicted"/>
<dbReference type="SMART" id="SM00939">
    <property type="entry name" value="PepX_C"/>
    <property type="match status" value="1"/>
</dbReference>
<dbReference type="InterPro" id="IPR050585">
    <property type="entry name" value="Xaa-Pro_dipeptidyl-ppase/CocE"/>
</dbReference>
<dbReference type="NCBIfam" id="TIGR00976">
    <property type="entry name" value="CocE_NonD"/>
    <property type="match status" value="2"/>
</dbReference>
<evidence type="ECO:0000313" key="4">
    <source>
        <dbReference type="Proteomes" id="UP000254889"/>
    </source>
</evidence>
<evidence type="ECO:0000256" key="1">
    <source>
        <dbReference type="ARBA" id="ARBA00022801"/>
    </source>
</evidence>
<evidence type="ECO:0000313" key="3">
    <source>
        <dbReference type="EMBL" id="AXK81699.1"/>
    </source>
</evidence>
<dbReference type="PANTHER" id="PTHR43056">
    <property type="entry name" value="PEPTIDASE S9 PROLYL OLIGOPEPTIDASE"/>
    <property type="match status" value="1"/>
</dbReference>
<dbReference type="PANTHER" id="PTHR43056:SF10">
    <property type="entry name" value="COCE_NOND FAMILY, PUTATIVE (AFU_ORTHOLOGUE AFUA_7G00600)-RELATED"/>
    <property type="match status" value="1"/>
</dbReference>
<dbReference type="KEGG" id="ptaw:DW352_14925"/>
<feature type="domain" description="Xaa-Pro dipeptidyl-peptidase C-terminal" evidence="2">
    <location>
        <begin position="377"/>
        <end position="634"/>
    </location>
</feature>
<dbReference type="InterPro" id="IPR000383">
    <property type="entry name" value="Xaa-Pro-like_dom"/>
</dbReference>
<dbReference type="InterPro" id="IPR013736">
    <property type="entry name" value="Xaa-Pro_dipept_C"/>
</dbReference>
<dbReference type="Gene3D" id="2.60.120.260">
    <property type="entry name" value="Galactose-binding domain-like"/>
    <property type="match status" value="1"/>
</dbReference>
<keyword evidence="4" id="KW-1185">Reference proteome</keyword>
<keyword evidence="1 3" id="KW-0378">Hydrolase</keyword>
<dbReference type="SUPFAM" id="SSF49785">
    <property type="entry name" value="Galactose-binding domain-like"/>
    <property type="match status" value="1"/>
</dbReference>